<keyword evidence="8 9" id="KW-0472">Membrane</keyword>
<dbReference type="SFLD" id="SFLDF00027">
    <property type="entry name" value="p-type_atpase"/>
    <property type="match status" value="1"/>
</dbReference>
<dbReference type="Gene3D" id="3.40.1110.10">
    <property type="entry name" value="Calcium-transporting ATPase, cytoplasmic domain N"/>
    <property type="match status" value="1"/>
</dbReference>
<dbReference type="EMBL" id="CAFBMX010000007">
    <property type="protein sequence ID" value="CAB4935612.1"/>
    <property type="molecule type" value="Genomic_DNA"/>
</dbReference>
<dbReference type="InterPro" id="IPR001757">
    <property type="entry name" value="P_typ_ATPase"/>
</dbReference>
<dbReference type="NCBIfam" id="TIGR01494">
    <property type="entry name" value="ATPase_P-type"/>
    <property type="match status" value="2"/>
</dbReference>
<feature type="transmembrane region" description="Helical" evidence="9">
    <location>
        <begin position="553"/>
        <end position="572"/>
    </location>
</feature>
<dbReference type="PRINTS" id="PR00119">
    <property type="entry name" value="CATATPASE"/>
</dbReference>
<dbReference type="SUPFAM" id="SSF56784">
    <property type="entry name" value="HAD-like"/>
    <property type="match status" value="1"/>
</dbReference>
<dbReference type="InterPro" id="IPR036412">
    <property type="entry name" value="HAD-like_sf"/>
</dbReference>
<feature type="domain" description="Cation-transporting P-type ATPase C-terminal" evidence="10">
    <location>
        <begin position="460"/>
        <end position="647"/>
    </location>
</feature>
<dbReference type="GO" id="GO:0005524">
    <property type="term" value="F:ATP binding"/>
    <property type="evidence" value="ECO:0007669"/>
    <property type="project" value="UniProtKB-KW"/>
</dbReference>
<evidence type="ECO:0000256" key="3">
    <source>
        <dbReference type="ARBA" id="ARBA00022692"/>
    </source>
</evidence>
<proteinExistence type="predicted"/>
<dbReference type="SUPFAM" id="SSF81660">
    <property type="entry name" value="Metal cation-transporting ATPase, ATP-binding domain N"/>
    <property type="match status" value="1"/>
</dbReference>
<dbReference type="InterPro" id="IPR023298">
    <property type="entry name" value="ATPase_P-typ_TM_dom_sf"/>
</dbReference>
<keyword evidence="6" id="KW-1278">Translocase</keyword>
<dbReference type="InterPro" id="IPR018303">
    <property type="entry name" value="ATPase_P-typ_P_site"/>
</dbReference>
<keyword evidence="2" id="KW-1003">Cell membrane</keyword>
<evidence type="ECO:0000259" key="10">
    <source>
        <dbReference type="Pfam" id="PF00689"/>
    </source>
</evidence>
<dbReference type="Pfam" id="PF00689">
    <property type="entry name" value="Cation_ATPase_C"/>
    <property type="match status" value="1"/>
</dbReference>
<keyword evidence="5" id="KW-0067">ATP-binding</keyword>
<evidence type="ECO:0000256" key="2">
    <source>
        <dbReference type="ARBA" id="ARBA00022475"/>
    </source>
</evidence>
<gene>
    <name evidence="11" type="ORF">UFOPK3674_01451</name>
</gene>
<evidence type="ECO:0000256" key="5">
    <source>
        <dbReference type="ARBA" id="ARBA00022840"/>
    </source>
</evidence>
<dbReference type="InterPro" id="IPR006068">
    <property type="entry name" value="ATPase_P-typ_cation-transptr_C"/>
</dbReference>
<dbReference type="PROSITE" id="PS00154">
    <property type="entry name" value="ATPASE_E1_E2"/>
    <property type="match status" value="1"/>
</dbReference>
<reference evidence="11" key="1">
    <citation type="submission" date="2020-05" db="EMBL/GenBank/DDBJ databases">
        <authorList>
            <person name="Chiriac C."/>
            <person name="Salcher M."/>
            <person name="Ghai R."/>
            <person name="Kavagutti S V."/>
        </authorList>
    </citation>
    <scope>NUCLEOTIDE SEQUENCE</scope>
</reference>
<feature type="transmembrane region" description="Helical" evidence="9">
    <location>
        <begin position="617"/>
        <end position="641"/>
    </location>
</feature>
<evidence type="ECO:0000256" key="8">
    <source>
        <dbReference type="ARBA" id="ARBA00023136"/>
    </source>
</evidence>
<dbReference type="Pfam" id="PF13246">
    <property type="entry name" value="Cation_ATPase"/>
    <property type="match status" value="1"/>
</dbReference>
<dbReference type="SFLD" id="SFLDG00002">
    <property type="entry name" value="C1.7:_P-type_atpase_like"/>
    <property type="match status" value="1"/>
</dbReference>
<evidence type="ECO:0000256" key="9">
    <source>
        <dbReference type="SAM" id="Phobius"/>
    </source>
</evidence>
<evidence type="ECO:0000256" key="7">
    <source>
        <dbReference type="ARBA" id="ARBA00022989"/>
    </source>
</evidence>
<dbReference type="InterPro" id="IPR044492">
    <property type="entry name" value="P_typ_ATPase_HD_dom"/>
</dbReference>
<keyword evidence="7 9" id="KW-1133">Transmembrane helix</keyword>
<keyword evidence="4" id="KW-0547">Nucleotide-binding</keyword>
<dbReference type="SUPFAM" id="SSF81665">
    <property type="entry name" value="Calcium ATPase, transmembrane domain M"/>
    <property type="match status" value="1"/>
</dbReference>
<dbReference type="SFLD" id="SFLDS00003">
    <property type="entry name" value="Haloacid_Dehalogenase"/>
    <property type="match status" value="1"/>
</dbReference>
<dbReference type="GO" id="GO:0005886">
    <property type="term" value="C:plasma membrane"/>
    <property type="evidence" value="ECO:0007669"/>
    <property type="project" value="UniProtKB-SubCell"/>
</dbReference>
<dbReference type="Gene3D" id="3.40.50.1000">
    <property type="entry name" value="HAD superfamily/HAD-like"/>
    <property type="match status" value="1"/>
</dbReference>
<dbReference type="InterPro" id="IPR050510">
    <property type="entry name" value="Cation_transp_ATPase_P-type"/>
</dbReference>
<dbReference type="InterPro" id="IPR023214">
    <property type="entry name" value="HAD_sf"/>
</dbReference>
<dbReference type="InterPro" id="IPR023299">
    <property type="entry name" value="ATPase_P-typ_cyto_dom_N"/>
</dbReference>
<evidence type="ECO:0000313" key="11">
    <source>
        <dbReference type="EMBL" id="CAB4935612.1"/>
    </source>
</evidence>
<keyword evidence="3 9" id="KW-0812">Transmembrane</keyword>
<dbReference type="GO" id="GO:0016887">
    <property type="term" value="F:ATP hydrolysis activity"/>
    <property type="evidence" value="ECO:0007669"/>
    <property type="project" value="InterPro"/>
</dbReference>
<dbReference type="PANTHER" id="PTHR43294">
    <property type="entry name" value="SODIUM/POTASSIUM-TRANSPORTING ATPASE SUBUNIT ALPHA"/>
    <property type="match status" value="1"/>
</dbReference>
<organism evidence="11">
    <name type="scientific">freshwater metagenome</name>
    <dbReference type="NCBI Taxonomy" id="449393"/>
    <lineage>
        <taxon>unclassified sequences</taxon>
        <taxon>metagenomes</taxon>
        <taxon>ecological metagenomes</taxon>
    </lineage>
</organism>
<dbReference type="PRINTS" id="PR00120">
    <property type="entry name" value="HATPASE"/>
</dbReference>
<feature type="transmembrane region" description="Helical" evidence="9">
    <location>
        <begin position="27"/>
        <end position="54"/>
    </location>
</feature>
<feature type="transmembrane region" description="Helical" evidence="9">
    <location>
        <begin position="593"/>
        <end position="611"/>
    </location>
</feature>
<evidence type="ECO:0000256" key="6">
    <source>
        <dbReference type="ARBA" id="ARBA00022967"/>
    </source>
</evidence>
<sequence>MAVAFGIVFLIIGTTLAGLPVSDAALFSIGLIVANVPEGLLPTITLALAAGVRLMARRQALIKRLTAVETLGSTDVICTDKTGTITTGRMTVTRLWADGRELRPAHDGGAPLGEPFSALLRTAVRCNNAAIHRGADGWEHRGDRGESALLVAAAELGEDLDGLLARRDADRLAVFSFDPHLKRMTTADVEADGSRWLHAKGAPLELLERCAAVRRADGDRPLGAGDRTAIADAFTQYASQGLRVLAFAERAITGGPPQDRDEAESELTFVGLATLEDPPRAEVRDAVAACRRAAIRIIVISGDHGLTVRAIAHEVGIAGPSAAILTGAELDAMTDAELGRALDRPELLIARSSPETKLRVVDALRAAGHVVAMTGDGVNDAPALRRADIGVAMGRSGTDVAREAATMVLTDDSFASIVAAVREGRVVFDNIRKFVLYIFAHATPEVVPFLLFALSGGAIPLPLTVMQILAIDLGTETLPALALGREPEEPGVMERPPRRRSEGILSREMLVRAWLKIGLIEAVLVCGGFLWVLLRAGWSPGDPTGEGDPLHHAYVVATTMTFAGITACQVGTAFAARTSRASLRSIGPWTNRLLLWGIAFELAFAAAVIYLPFLQPVFGTAALSPTDLLVLLAFPPIVWGSDELRRALARRRSAVSVPARAAS</sequence>
<dbReference type="PANTHER" id="PTHR43294:SF21">
    <property type="entry name" value="CATION TRANSPORTING ATPASE"/>
    <property type="match status" value="1"/>
</dbReference>
<accession>A0A6J7IZE0</accession>
<name>A0A6J7IZE0_9ZZZZ</name>
<comment type="subcellular location">
    <subcellularLocation>
        <location evidence="1">Cell membrane</location>
        <topology evidence="1">Multi-pass membrane protein</topology>
    </subcellularLocation>
</comment>
<dbReference type="AlphaFoldDB" id="A0A6J7IZE0"/>
<evidence type="ECO:0000256" key="1">
    <source>
        <dbReference type="ARBA" id="ARBA00004651"/>
    </source>
</evidence>
<protein>
    <submittedName>
        <fullName evidence="11">Unannotated protein</fullName>
    </submittedName>
</protein>
<evidence type="ECO:0000256" key="4">
    <source>
        <dbReference type="ARBA" id="ARBA00022741"/>
    </source>
</evidence>
<dbReference type="Gene3D" id="1.20.1110.10">
    <property type="entry name" value="Calcium-transporting ATPase, transmembrane domain"/>
    <property type="match status" value="1"/>
</dbReference>
<feature type="transmembrane region" description="Helical" evidence="9">
    <location>
        <begin position="513"/>
        <end position="533"/>
    </location>
</feature>